<dbReference type="Proteomes" id="UP000007148">
    <property type="component" value="Unassembled WGS sequence"/>
</dbReference>
<evidence type="ECO:0000256" key="7">
    <source>
        <dbReference type="ARBA" id="ARBA00022989"/>
    </source>
</evidence>
<dbReference type="eggNOG" id="KOG0054">
    <property type="taxonomic scope" value="Eukaryota"/>
</dbReference>
<feature type="transmembrane region" description="Helical" evidence="10">
    <location>
        <begin position="487"/>
        <end position="514"/>
    </location>
</feature>
<dbReference type="STRING" id="1109443.G4T8R7"/>
<organism evidence="13 14">
    <name type="scientific">Serendipita indica (strain DSM 11827)</name>
    <name type="common">Root endophyte fungus</name>
    <name type="synonym">Piriformospora indica</name>
    <dbReference type="NCBI Taxonomy" id="1109443"/>
    <lineage>
        <taxon>Eukaryota</taxon>
        <taxon>Fungi</taxon>
        <taxon>Dikarya</taxon>
        <taxon>Basidiomycota</taxon>
        <taxon>Agaricomycotina</taxon>
        <taxon>Agaricomycetes</taxon>
        <taxon>Sebacinales</taxon>
        <taxon>Serendipitaceae</taxon>
        <taxon>Serendipita</taxon>
    </lineage>
</organism>
<dbReference type="SMART" id="SM00382">
    <property type="entry name" value="AAA"/>
    <property type="match status" value="2"/>
</dbReference>
<gene>
    <name evidence="13" type="ORF">PIIN_01525</name>
</gene>
<dbReference type="FunFam" id="3.40.50.300:FF:000997">
    <property type="entry name" value="Multidrug resistance-associated protein 1"/>
    <property type="match status" value="1"/>
</dbReference>
<dbReference type="OrthoDB" id="6500128at2759"/>
<keyword evidence="14" id="KW-1185">Reference proteome</keyword>
<dbReference type="PANTHER" id="PTHR24223:SF456">
    <property type="entry name" value="MULTIDRUG RESISTANCE-ASSOCIATED PROTEIN LETHAL(2)03659"/>
    <property type="match status" value="1"/>
</dbReference>
<dbReference type="InterPro" id="IPR003593">
    <property type="entry name" value="AAA+_ATPase"/>
</dbReference>
<dbReference type="InterPro" id="IPR027417">
    <property type="entry name" value="P-loop_NTPase"/>
</dbReference>
<evidence type="ECO:0000256" key="2">
    <source>
        <dbReference type="ARBA" id="ARBA00009726"/>
    </source>
</evidence>
<keyword evidence="6 13" id="KW-0067">ATP-binding</keyword>
<evidence type="ECO:0000256" key="9">
    <source>
        <dbReference type="SAM" id="MobiDB-lite"/>
    </source>
</evidence>
<dbReference type="Pfam" id="PF00005">
    <property type="entry name" value="ABC_tran"/>
    <property type="match status" value="2"/>
</dbReference>
<feature type="domain" description="ABC transporter" evidence="11">
    <location>
        <begin position="680"/>
        <end position="933"/>
    </location>
</feature>
<evidence type="ECO:0000256" key="10">
    <source>
        <dbReference type="SAM" id="Phobius"/>
    </source>
</evidence>
<keyword evidence="8 10" id="KW-0472">Membrane</keyword>
<sequence length="956" mass="105509">MWMPMGLSAIADAASAVERLYDVFGAEVIADTRKVDPDMDLALRVQDATFVWDGSPPEVESAKKGKHARKEKAEHKENQRGANVAQPEESYKLENITFDIPRGQLCAIVGAIGSGKSSLLQGIIGEMRRTSGDVVFGGSVSYCPQSAWIQNATIRDNICFGKPFDEEKYWNVIKDSCLEADLDMLPNGDLTEVGEKGITLSGGQRQRCNIARSLYFGSDIIILDDPLSALDAHVGKAVFQNVISGALAGKTRILVTHALHFLPLVDRIIVMENGKIVEDGTYDDLVKTGGAFSFLIKQFGAQEDAQKEEEEEEVDGGEAAVEAAKKRRKAIQGAQQMQAEERNTGSVKGTVYGQYLKAANGQILIPLLLLSAIFTQGAQVMSGYWLVYWQEFKWHKSQGFYMAIYASLGAAQALGTFVTGAVLSFITYFASRALHKAALKRLMYSPMSFFDTNPLGRIMNRFAKDIDTIDNTLGDAIRFLNNTVTQIIGSVILIAIVIPQFLAPLFVIGIIYYYMAVFYRHTAREIKRLDAILRSSLYSHFSESLSGLATIRAYSETERFRQENVKRIDVENRAYWLTVTNQRWLGIRLDILGTFLTLSVALLAVGARFSISPALTGLALSYIIGVQQAFGWLVRQTAEVENDMNSAERILHYANEIEQEAPAQRPENKPPQEWPNKGEIEIDQISLRYRPGLPLVLKNISMTIKGGEKIGIIGRTGSGKSSLVGCMFRLVELSGGTIRIDGIDISTLGLDDLRSKISTIPQDAHLISGTMRTNLDPFNHHDDATLNEALRQSYLIGTHTAVASAAQSIHSQTAGTSTPVDRFSLDTVIETEGANLSVGQKSLVSLARALVVNANILVLDEATASVDYLTDYQIGNTIARAFRNRTVLCIAHRLRTILSYDRVAVLDAGQIHELDTPENLYQNANGIFRLMCDRSSITLEDIRNARREREELLAQP</sequence>
<feature type="domain" description="ABC transporter" evidence="11">
    <location>
        <begin position="43"/>
        <end position="298"/>
    </location>
</feature>
<reference evidence="13 14" key="1">
    <citation type="journal article" date="2011" name="PLoS Pathog.">
        <title>Endophytic Life Strategies Decoded by Genome and Transcriptome Analyses of the Mutualistic Root Symbiont Piriformospora indica.</title>
        <authorList>
            <person name="Zuccaro A."/>
            <person name="Lahrmann U."/>
            <person name="Guldener U."/>
            <person name="Langen G."/>
            <person name="Pfiffi S."/>
            <person name="Biedenkopf D."/>
            <person name="Wong P."/>
            <person name="Samans B."/>
            <person name="Grimm C."/>
            <person name="Basiewicz M."/>
            <person name="Murat C."/>
            <person name="Martin F."/>
            <person name="Kogel K.H."/>
        </authorList>
    </citation>
    <scope>NUCLEOTIDE SEQUENCE [LARGE SCALE GENOMIC DNA]</scope>
    <source>
        <strain evidence="13 14">DSM 11827</strain>
    </source>
</reference>
<dbReference type="FunFam" id="1.20.1560.10:FF:000010">
    <property type="entry name" value="Multidrug resistance-associated ABC transporter"/>
    <property type="match status" value="1"/>
</dbReference>
<dbReference type="GO" id="GO:0140359">
    <property type="term" value="F:ABC-type transporter activity"/>
    <property type="evidence" value="ECO:0007669"/>
    <property type="project" value="InterPro"/>
</dbReference>
<dbReference type="InterPro" id="IPR003439">
    <property type="entry name" value="ABC_transporter-like_ATP-bd"/>
</dbReference>
<keyword evidence="3" id="KW-0813">Transport</keyword>
<protein>
    <submittedName>
        <fullName evidence="13">Probable ATP-binding cassette transporter protein YOR1</fullName>
    </submittedName>
</protein>
<dbReference type="GO" id="GO:0016020">
    <property type="term" value="C:membrane"/>
    <property type="evidence" value="ECO:0007669"/>
    <property type="project" value="UniProtKB-SubCell"/>
</dbReference>
<dbReference type="PROSITE" id="PS50929">
    <property type="entry name" value="ABC_TM1F"/>
    <property type="match status" value="1"/>
</dbReference>
<dbReference type="GO" id="GO:0016887">
    <property type="term" value="F:ATP hydrolysis activity"/>
    <property type="evidence" value="ECO:0007669"/>
    <property type="project" value="InterPro"/>
</dbReference>
<dbReference type="InterPro" id="IPR011527">
    <property type="entry name" value="ABC1_TM_dom"/>
</dbReference>
<dbReference type="PROSITE" id="PS50893">
    <property type="entry name" value="ABC_TRANSPORTER_2"/>
    <property type="match status" value="2"/>
</dbReference>
<dbReference type="GO" id="GO:0005524">
    <property type="term" value="F:ATP binding"/>
    <property type="evidence" value="ECO:0007669"/>
    <property type="project" value="UniProtKB-KW"/>
</dbReference>
<dbReference type="InterPro" id="IPR036640">
    <property type="entry name" value="ABC1_TM_sf"/>
</dbReference>
<dbReference type="PANTHER" id="PTHR24223">
    <property type="entry name" value="ATP-BINDING CASSETTE SUB-FAMILY C"/>
    <property type="match status" value="1"/>
</dbReference>
<feature type="domain" description="ABC transmembrane type-1" evidence="12">
    <location>
        <begin position="367"/>
        <end position="642"/>
    </location>
</feature>
<dbReference type="Pfam" id="PF00664">
    <property type="entry name" value="ABC_membrane"/>
    <property type="match status" value="1"/>
</dbReference>
<name>G4T8R7_SERID</name>
<comment type="similarity">
    <text evidence="2">Belongs to the ABC transporter superfamily. ABCC family. Conjugate transporter (TC 3.A.1.208) subfamily.</text>
</comment>
<evidence type="ECO:0000256" key="5">
    <source>
        <dbReference type="ARBA" id="ARBA00022741"/>
    </source>
</evidence>
<keyword evidence="5" id="KW-0547">Nucleotide-binding</keyword>
<evidence type="ECO:0000313" key="13">
    <source>
        <dbReference type="EMBL" id="CCA67698.1"/>
    </source>
</evidence>
<dbReference type="SUPFAM" id="SSF90123">
    <property type="entry name" value="ABC transporter transmembrane region"/>
    <property type="match status" value="1"/>
</dbReference>
<dbReference type="CDD" id="cd03250">
    <property type="entry name" value="ABCC_MRP_domain1"/>
    <property type="match status" value="1"/>
</dbReference>
<dbReference type="OMA" id="EGHNISR"/>
<dbReference type="InParanoid" id="G4T8R7"/>
<dbReference type="PROSITE" id="PS00211">
    <property type="entry name" value="ABC_TRANSPORTER_1"/>
    <property type="match status" value="1"/>
</dbReference>
<proteinExistence type="inferred from homology"/>
<dbReference type="InterPro" id="IPR017871">
    <property type="entry name" value="ABC_transporter-like_CS"/>
</dbReference>
<comment type="caution">
    <text evidence="13">The sequence shown here is derived from an EMBL/GenBank/DDBJ whole genome shotgun (WGS) entry which is preliminary data.</text>
</comment>
<dbReference type="SUPFAM" id="SSF52540">
    <property type="entry name" value="P-loop containing nucleoside triphosphate hydrolases"/>
    <property type="match status" value="2"/>
</dbReference>
<dbReference type="Gene3D" id="3.40.50.300">
    <property type="entry name" value="P-loop containing nucleotide triphosphate hydrolases"/>
    <property type="match status" value="2"/>
</dbReference>
<evidence type="ECO:0000256" key="6">
    <source>
        <dbReference type="ARBA" id="ARBA00022840"/>
    </source>
</evidence>
<keyword evidence="7 10" id="KW-1133">Transmembrane helix</keyword>
<evidence type="ECO:0000259" key="11">
    <source>
        <dbReference type="PROSITE" id="PS50893"/>
    </source>
</evidence>
<evidence type="ECO:0000259" key="12">
    <source>
        <dbReference type="PROSITE" id="PS50929"/>
    </source>
</evidence>
<feature type="transmembrane region" description="Helical" evidence="10">
    <location>
        <begin position="363"/>
        <end position="388"/>
    </location>
</feature>
<evidence type="ECO:0000256" key="8">
    <source>
        <dbReference type="ARBA" id="ARBA00023136"/>
    </source>
</evidence>
<comment type="subcellular location">
    <subcellularLocation>
        <location evidence="1">Membrane</location>
        <topology evidence="1">Multi-pass membrane protein</topology>
    </subcellularLocation>
</comment>
<dbReference type="InterPro" id="IPR050173">
    <property type="entry name" value="ABC_transporter_C-like"/>
</dbReference>
<dbReference type="Gene3D" id="1.20.1560.10">
    <property type="entry name" value="ABC transporter type 1, transmembrane domain"/>
    <property type="match status" value="1"/>
</dbReference>
<feature type="region of interest" description="Disordered" evidence="9">
    <location>
        <begin position="55"/>
        <end position="86"/>
    </location>
</feature>
<evidence type="ECO:0000256" key="4">
    <source>
        <dbReference type="ARBA" id="ARBA00022692"/>
    </source>
</evidence>
<dbReference type="HOGENOM" id="CLU_000604_27_9_1"/>
<accession>G4T8R7</accession>
<evidence type="ECO:0000256" key="1">
    <source>
        <dbReference type="ARBA" id="ARBA00004141"/>
    </source>
</evidence>
<dbReference type="CDD" id="cd18606">
    <property type="entry name" value="ABC_6TM_YOR1_D2_like"/>
    <property type="match status" value="1"/>
</dbReference>
<feature type="transmembrane region" description="Helical" evidence="10">
    <location>
        <begin position="400"/>
        <end position="430"/>
    </location>
</feature>
<dbReference type="EMBL" id="CAFZ01000018">
    <property type="protein sequence ID" value="CCA67698.1"/>
    <property type="molecule type" value="Genomic_DNA"/>
</dbReference>
<dbReference type="FunFam" id="3.40.50.300:FF:000565">
    <property type="entry name" value="ABC bile acid transporter"/>
    <property type="match status" value="1"/>
</dbReference>
<evidence type="ECO:0000313" key="14">
    <source>
        <dbReference type="Proteomes" id="UP000007148"/>
    </source>
</evidence>
<keyword evidence="4 10" id="KW-0812">Transmembrane</keyword>
<dbReference type="CDD" id="cd03244">
    <property type="entry name" value="ABCC_MRP_domain2"/>
    <property type="match status" value="1"/>
</dbReference>
<feature type="transmembrane region" description="Helical" evidence="10">
    <location>
        <begin position="591"/>
        <end position="609"/>
    </location>
</feature>
<evidence type="ECO:0000256" key="3">
    <source>
        <dbReference type="ARBA" id="ARBA00022448"/>
    </source>
</evidence>
<dbReference type="AlphaFoldDB" id="G4T8R7"/>